<dbReference type="RefSeq" id="WP_251916260.1">
    <property type="nucleotide sequence ID" value="NZ_JAMRXG010000014.1"/>
</dbReference>
<sequence>MGIVVAGAASSAPALPLPTVLAETITAARAAQRDDLVGRLEQLADRVRDPRRRIVVAGLGNQGKSQFVNALLNLDVCPVGDDATTTVPVLLAHGPQPRAELVLAGPTGTEADGRRMPLPLDAIAAVTPHSPHGHVLRLEIQAPNPLLADGIVLVDTPAIGGHGNPGATSVLGLAPTADAVLVLSDASTELTEPEVDFLRQVHQLCPAVALLLSKIDLYPHWRQVHQADEQHLHRNNLRLRILPVSALLRAHAMRLRDEQLGRESGFGALFDFLRDQVVARDQAATRRAVALDISSAAEHLALALGSELVALRDPERGAVAIRELRTAKTQAEDLHRRTATWQQTLGDGIADLAGDIDHDLRDRLRAIGRTAEEWIDENDPGRLWEHMAEWLTATVDTAIGDNLLWTHARALHLAERVAEHFREFGAVDLPNVRAGLDPAGSRVDSITLTDLEPDLGLGHKLLVGMRGSYGGMVMVGLASTVAGLALINPVSLGAGVLLGGKAFRDDKRERLMRRRNEAKNAVRRYLDDVSFEAGKESRDRLHRVHRVLRDHFTGIADRSLRSINESLQAAQDAAGVETARRNERCAELERQLRIVAELRRHADAMLPG</sequence>
<proteinExistence type="predicted"/>
<keyword evidence="4" id="KW-1185">Reference proteome</keyword>
<protein>
    <submittedName>
        <fullName evidence="3">Dynamin family protein</fullName>
    </submittedName>
</protein>
<dbReference type="Gene3D" id="3.40.50.300">
    <property type="entry name" value="P-loop containing nucleotide triphosphate hydrolases"/>
    <property type="match status" value="1"/>
</dbReference>
<feature type="transmembrane region" description="Helical" evidence="1">
    <location>
        <begin position="469"/>
        <end position="498"/>
    </location>
</feature>
<keyword evidence="1" id="KW-0812">Transmembrane</keyword>
<dbReference type="Pfam" id="PF00350">
    <property type="entry name" value="Dynamin_N"/>
    <property type="match status" value="1"/>
</dbReference>
<evidence type="ECO:0000256" key="1">
    <source>
        <dbReference type="SAM" id="Phobius"/>
    </source>
</evidence>
<accession>A0A9X2J0R0</accession>
<dbReference type="InterPro" id="IPR045063">
    <property type="entry name" value="Dynamin_N"/>
</dbReference>
<keyword evidence="1" id="KW-1133">Transmembrane helix</keyword>
<feature type="domain" description="Dynamin N-terminal" evidence="2">
    <location>
        <begin position="54"/>
        <end position="200"/>
    </location>
</feature>
<evidence type="ECO:0000313" key="4">
    <source>
        <dbReference type="Proteomes" id="UP001139157"/>
    </source>
</evidence>
<dbReference type="PANTHER" id="PTHR43681">
    <property type="entry name" value="TRANSMEMBRANE GTPASE FZO"/>
    <property type="match status" value="1"/>
</dbReference>
<dbReference type="Proteomes" id="UP001139157">
    <property type="component" value="Unassembled WGS sequence"/>
</dbReference>
<dbReference type="InterPro" id="IPR027417">
    <property type="entry name" value="P-loop_NTPase"/>
</dbReference>
<organism evidence="3 4">
    <name type="scientific">Nocardia pulmonis</name>
    <dbReference type="NCBI Taxonomy" id="2951408"/>
    <lineage>
        <taxon>Bacteria</taxon>
        <taxon>Bacillati</taxon>
        <taxon>Actinomycetota</taxon>
        <taxon>Actinomycetes</taxon>
        <taxon>Mycobacteriales</taxon>
        <taxon>Nocardiaceae</taxon>
        <taxon>Nocardia</taxon>
    </lineage>
</organism>
<comment type="caution">
    <text evidence="3">The sequence shown here is derived from an EMBL/GenBank/DDBJ whole genome shotgun (WGS) entry which is preliminary data.</text>
</comment>
<dbReference type="SUPFAM" id="SSF52540">
    <property type="entry name" value="P-loop containing nucleoside triphosphate hydrolases"/>
    <property type="match status" value="1"/>
</dbReference>
<reference evidence="3" key="1">
    <citation type="submission" date="2022-06" db="EMBL/GenBank/DDBJ databases">
        <title>Novel species in genus nocardia.</title>
        <authorList>
            <person name="Li F."/>
        </authorList>
    </citation>
    <scope>NUCLEOTIDE SEQUENCE</scope>
    <source>
        <strain evidence="3">CDC141</strain>
    </source>
</reference>
<dbReference type="InterPro" id="IPR051943">
    <property type="entry name" value="TRAFAC_Dynamin-like_GTPase"/>
</dbReference>
<name>A0A9X2J0R0_9NOCA</name>
<evidence type="ECO:0000259" key="2">
    <source>
        <dbReference type="Pfam" id="PF00350"/>
    </source>
</evidence>
<dbReference type="PANTHER" id="PTHR43681:SF1">
    <property type="entry name" value="SARCALUMENIN"/>
    <property type="match status" value="1"/>
</dbReference>
<dbReference type="EMBL" id="JAMRXG010000014">
    <property type="protein sequence ID" value="MCM6777295.1"/>
    <property type="molecule type" value="Genomic_DNA"/>
</dbReference>
<gene>
    <name evidence="3" type="ORF">NDR86_27795</name>
</gene>
<keyword evidence="1" id="KW-0472">Membrane</keyword>
<dbReference type="AlphaFoldDB" id="A0A9X2J0R0"/>
<evidence type="ECO:0000313" key="3">
    <source>
        <dbReference type="EMBL" id="MCM6777295.1"/>
    </source>
</evidence>